<organism evidence="3 4">
    <name type="scientific">Liquorilactobacillus ghanensis DSM 18630</name>
    <dbReference type="NCBI Taxonomy" id="1423750"/>
    <lineage>
        <taxon>Bacteria</taxon>
        <taxon>Bacillati</taxon>
        <taxon>Bacillota</taxon>
        <taxon>Bacilli</taxon>
        <taxon>Lactobacillales</taxon>
        <taxon>Lactobacillaceae</taxon>
        <taxon>Liquorilactobacillus</taxon>
    </lineage>
</organism>
<dbReference type="PATRIC" id="fig|1423750.3.peg.1321"/>
<dbReference type="AlphaFoldDB" id="A0A0R1VQJ1"/>
<accession>A0A0R1VQJ1</accession>
<dbReference type="STRING" id="1423750.FC89_GL001291"/>
<keyword evidence="4" id="KW-1185">Reference proteome</keyword>
<keyword evidence="1" id="KW-1133">Transmembrane helix</keyword>
<dbReference type="Proteomes" id="UP000051451">
    <property type="component" value="Unassembled WGS sequence"/>
</dbReference>
<sequence length="312" mass="33789">MKKSTIIGFTMIIVGIILTAVAGGHTGFKTIVWDNGLRVVDEQGQKMKMVTKQLNSFDQLNFKTGSKVVLQVGNVDRPTISYPKFNRVSQVNKTITVKGTPKHRVRVSGFSITSDNTDDGKITITLPKNNQLTRVNVRTDNSISVKGLVVDNFKLTGNADVDMTDVKVHSALDLVDTDDTTLKNVTAAEINQSSDDGDLNYQNADFSGGINKISTDGGDVTITATKLKDSRISTNGDNIDLMNNQVIGSLTAKSNGGDINVQIPNRRHVQVSTDADGGDVSIFNHGRHSWQTNQSMLPAYHLVTDGGDISVR</sequence>
<dbReference type="Pfam" id="PF13349">
    <property type="entry name" value="DUF4097"/>
    <property type="match status" value="1"/>
</dbReference>
<dbReference type="InterPro" id="IPR025164">
    <property type="entry name" value="Toastrack_DUF4097"/>
</dbReference>
<comment type="caution">
    <text evidence="3">The sequence shown here is derived from an EMBL/GenBank/DDBJ whole genome shotgun (WGS) entry which is preliminary data.</text>
</comment>
<protein>
    <recommendedName>
        <fullName evidence="2">DUF4097 domain-containing protein</fullName>
    </recommendedName>
</protein>
<feature type="domain" description="DUF4097" evidence="2">
    <location>
        <begin position="88"/>
        <end position="311"/>
    </location>
</feature>
<dbReference type="EMBL" id="AZGB01000018">
    <property type="protein sequence ID" value="KRM05588.1"/>
    <property type="molecule type" value="Genomic_DNA"/>
</dbReference>
<keyword evidence="1" id="KW-0812">Transmembrane</keyword>
<evidence type="ECO:0000313" key="3">
    <source>
        <dbReference type="EMBL" id="KRM05588.1"/>
    </source>
</evidence>
<keyword evidence="1" id="KW-0472">Membrane</keyword>
<gene>
    <name evidence="3" type="ORF">FC89_GL001291</name>
</gene>
<evidence type="ECO:0000259" key="2">
    <source>
        <dbReference type="Pfam" id="PF13349"/>
    </source>
</evidence>
<evidence type="ECO:0000313" key="4">
    <source>
        <dbReference type="Proteomes" id="UP000051451"/>
    </source>
</evidence>
<dbReference type="OrthoDB" id="2321102at2"/>
<dbReference type="RefSeq" id="WP_057872032.1">
    <property type="nucleotide sequence ID" value="NZ_AZGB01000018.1"/>
</dbReference>
<feature type="transmembrane region" description="Helical" evidence="1">
    <location>
        <begin position="6"/>
        <end position="28"/>
    </location>
</feature>
<reference evidence="3 4" key="1">
    <citation type="journal article" date="2015" name="Genome Announc.">
        <title>Expanding the biotechnology potential of lactobacilli through comparative genomics of 213 strains and associated genera.</title>
        <authorList>
            <person name="Sun Z."/>
            <person name="Harris H.M."/>
            <person name="McCann A."/>
            <person name="Guo C."/>
            <person name="Argimon S."/>
            <person name="Zhang W."/>
            <person name="Yang X."/>
            <person name="Jeffery I.B."/>
            <person name="Cooney J.C."/>
            <person name="Kagawa T.F."/>
            <person name="Liu W."/>
            <person name="Song Y."/>
            <person name="Salvetti E."/>
            <person name="Wrobel A."/>
            <person name="Rasinkangas P."/>
            <person name="Parkhill J."/>
            <person name="Rea M.C."/>
            <person name="O'Sullivan O."/>
            <person name="Ritari J."/>
            <person name="Douillard F.P."/>
            <person name="Paul Ross R."/>
            <person name="Yang R."/>
            <person name="Briner A.E."/>
            <person name="Felis G.E."/>
            <person name="de Vos W.M."/>
            <person name="Barrangou R."/>
            <person name="Klaenhammer T.R."/>
            <person name="Caufield P.W."/>
            <person name="Cui Y."/>
            <person name="Zhang H."/>
            <person name="O'Toole P.W."/>
        </authorList>
    </citation>
    <scope>NUCLEOTIDE SEQUENCE [LARGE SCALE GENOMIC DNA]</scope>
    <source>
        <strain evidence="3 4">DSM 18630</strain>
    </source>
</reference>
<evidence type="ECO:0000256" key="1">
    <source>
        <dbReference type="SAM" id="Phobius"/>
    </source>
</evidence>
<dbReference type="GeneID" id="98319303"/>
<proteinExistence type="predicted"/>
<name>A0A0R1VQJ1_9LACO</name>